<protein>
    <recommendedName>
        <fullName evidence="2">ER-bound oxygenase mpaB/mpaB'/Rubber oxygenase catalytic domain-containing protein</fullName>
    </recommendedName>
</protein>
<reference evidence="3" key="1">
    <citation type="journal article" date="2023" name="IMA Fungus">
        <title>Comparative genomic study of the Penicillium genus elucidates a diverse pangenome and 15 lateral gene transfer events.</title>
        <authorList>
            <person name="Petersen C."/>
            <person name="Sorensen T."/>
            <person name="Nielsen M.R."/>
            <person name="Sondergaard T.E."/>
            <person name="Sorensen J.L."/>
            <person name="Fitzpatrick D.A."/>
            <person name="Frisvad J.C."/>
            <person name="Nielsen K.L."/>
        </authorList>
    </citation>
    <scope>NUCLEOTIDE SEQUENCE</scope>
    <source>
        <strain evidence="3">IBT 17514</strain>
    </source>
</reference>
<evidence type="ECO:0000256" key="1">
    <source>
        <dbReference type="SAM" id="Phobius"/>
    </source>
</evidence>
<organism evidence="3 4">
    <name type="scientific">Penicillium malachiteum</name>
    <dbReference type="NCBI Taxonomy" id="1324776"/>
    <lineage>
        <taxon>Eukaryota</taxon>
        <taxon>Fungi</taxon>
        <taxon>Dikarya</taxon>
        <taxon>Ascomycota</taxon>
        <taxon>Pezizomycotina</taxon>
        <taxon>Eurotiomycetes</taxon>
        <taxon>Eurotiomycetidae</taxon>
        <taxon>Eurotiales</taxon>
        <taxon>Aspergillaceae</taxon>
        <taxon>Penicillium</taxon>
    </lineage>
</organism>
<keyword evidence="1" id="KW-0812">Transmembrane</keyword>
<accession>A0AAD6HKK6</accession>
<proteinExistence type="predicted"/>
<name>A0AAD6HKK6_9EURO</name>
<sequence length="431" mass="49524">MDNDTLSLFTTGSQPLSGAVGALLDAAPKQWLPYAIGLLIGYPLLVRSLRYRRIQNLEKKCNYPTRESMAKMTDEEAFMIQKQLGTFEFPFMFLKSLQFALFRTYGIPTISHLLTKTTQFSNPKTSLKRYTDTATLVNEMVGNSPTSFRAFASIARTRFLHSGYRASGKILDSDMLYTLALFALEPIRFIGRFEWRELTELERCALGTFWKSVGDGLGIAFDELPSAASGFKDGIHWLEEIEVWSKAYEEKYMLPDVKNRETADQTTAVIVYMLPTALHPIGLQFVSFMMDERLRKAMLYDPPSAFWSSVFSVLLTTRKLFTRYLMLPRPQFLKVNSISQQPDEHNKFYLTSWEADPYYIKPTFWNRWGPMAWLTWALGHPVPGDEGDKYHPTGYHIQDIGPKFFEGKGQKAIEETMKELEITRTGKCPFH</sequence>
<keyword evidence="1" id="KW-1133">Transmembrane helix</keyword>
<dbReference type="InterPro" id="IPR018713">
    <property type="entry name" value="MPAB/Lcp_cat_dom"/>
</dbReference>
<keyword evidence="1" id="KW-0472">Membrane</keyword>
<dbReference type="Proteomes" id="UP001215712">
    <property type="component" value="Unassembled WGS sequence"/>
</dbReference>
<evidence type="ECO:0000313" key="4">
    <source>
        <dbReference type="Proteomes" id="UP001215712"/>
    </source>
</evidence>
<gene>
    <name evidence="3" type="ORF">N7493_006330</name>
</gene>
<comment type="caution">
    <text evidence="3">The sequence shown here is derived from an EMBL/GenBank/DDBJ whole genome shotgun (WGS) entry which is preliminary data.</text>
</comment>
<evidence type="ECO:0000259" key="2">
    <source>
        <dbReference type="Pfam" id="PF09995"/>
    </source>
</evidence>
<feature type="transmembrane region" description="Helical" evidence="1">
    <location>
        <begin position="31"/>
        <end position="49"/>
    </location>
</feature>
<dbReference type="PANTHER" id="PTHR36124">
    <property type="match status" value="1"/>
</dbReference>
<keyword evidence="4" id="KW-1185">Reference proteome</keyword>
<feature type="transmembrane region" description="Helical" evidence="1">
    <location>
        <begin position="269"/>
        <end position="290"/>
    </location>
</feature>
<reference evidence="3" key="2">
    <citation type="submission" date="2023-01" db="EMBL/GenBank/DDBJ databases">
        <authorList>
            <person name="Petersen C."/>
        </authorList>
    </citation>
    <scope>NUCLEOTIDE SEQUENCE</scope>
    <source>
        <strain evidence="3">IBT 17514</strain>
    </source>
</reference>
<dbReference type="InterPro" id="IPR046366">
    <property type="entry name" value="MPAB"/>
</dbReference>
<dbReference type="GO" id="GO:0016491">
    <property type="term" value="F:oxidoreductase activity"/>
    <property type="evidence" value="ECO:0007669"/>
    <property type="project" value="InterPro"/>
</dbReference>
<dbReference type="Pfam" id="PF09995">
    <property type="entry name" value="MPAB_Lcp_cat"/>
    <property type="match status" value="1"/>
</dbReference>
<feature type="domain" description="ER-bound oxygenase mpaB/mpaB'/Rubber oxygenase catalytic" evidence="2">
    <location>
        <begin position="121"/>
        <end position="301"/>
    </location>
</feature>
<evidence type="ECO:0000313" key="3">
    <source>
        <dbReference type="EMBL" id="KAJ5724602.1"/>
    </source>
</evidence>
<dbReference type="EMBL" id="JAQJAN010000008">
    <property type="protein sequence ID" value="KAJ5724602.1"/>
    <property type="molecule type" value="Genomic_DNA"/>
</dbReference>
<dbReference type="PANTHER" id="PTHR36124:SF6">
    <property type="entry name" value="ER-BOUND OXYGENASE MPAB_MPAB'_RUBBER OXYGENASE CATALYTIC DOMAIN-CONTAINING PROTEIN"/>
    <property type="match status" value="1"/>
</dbReference>
<dbReference type="AlphaFoldDB" id="A0AAD6HKK6"/>